<reference key="1">
    <citation type="journal article" date="2007" name="Nature">
        <title>The medaka draft genome and insights into vertebrate genome evolution.</title>
        <authorList>
            <person name="Kasahara M."/>
            <person name="Naruse K."/>
            <person name="Sasaki S."/>
            <person name="Nakatani Y."/>
            <person name="Qu W."/>
            <person name="Ahsan B."/>
            <person name="Yamada T."/>
            <person name="Nagayasu Y."/>
            <person name="Doi K."/>
            <person name="Kasai Y."/>
            <person name="Jindo T."/>
            <person name="Kobayashi D."/>
            <person name="Shimada A."/>
            <person name="Toyoda A."/>
            <person name="Kuroki Y."/>
            <person name="Fujiyama A."/>
            <person name="Sasaki T."/>
            <person name="Shimizu A."/>
            <person name="Asakawa S."/>
            <person name="Shimizu N."/>
            <person name="Hashimoto S."/>
            <person name="Yang J."/>
            <person name="Lee Y."/>
            <person name="Matsushima K."/>
            <person name="Sugano S."/>
            <person name="Sakaizumi M."/>
            <person name="Narita T."/>
            <person name="Ohishi K."/>
            <person name="Haga S."/>
            <person name="Ohta F."/>
            <person name="Nomoto H."/>
            <person name="Nogata K."/>
            <person name="Morishita T."/>
            <person name="Endo T."/>
            <person name="Shin-I T."/>
            <person name="Takeda H."/>
            <person name="Morishita S."/>
            <person name="Kohara Y."/>
        </authorList>
    </citation>
    <scope>NUCLEOTIDE SEQUENCE [LARGE SCALE GENOMIC DNA]</scope>
    <source>
        <strain>Hd-rR</strain>
    </source>
</reference>
<evidence type="ECO:0000313" key="2">
    <source>
        <dbReference type="Proteomes" id="UP000265200"/>
    </source>
</evidence>
<accession>A0A3P9JHV3</accession>
<reference evidence="1 2" key="2">
    <citation type="submission" date="2017-04" db="EMBL/GenBank/DDBJ databases">
        <title>CpG methylation of centromeres and impact of large insertions on vertebrate speciation.</title>
        <authorList>
            <person name="Ichikawa K."/>
            <person name="Yoshimura J."/>
            <person name="Morishita S."/>
        </authorList>
    </citation>
    <scope>NUCLEOTIDE SEQUENCE</scope>
    <source>
        <strain evidence="1 2">HSOK</strain>
    </source>
</reference>
<dbReference type="Ensembl" id="ENSORLT00015033721.1">
    <property type="protein sequence ID" value="ENSORLP00015031581.1"/>
    <property type="gene ID" value="ENSORLG00015015910.1"/>
</dbReference>
<name>A0A3P9JHV3_ORYLA</name>
<evidence type="ECO:0000313" key="1">
    <source>
        <dbReference type="Ensembl" id="ENSORLP00015031581.1"/>
    </source>
</evidence>
<protein>
    <submittedName>
        <fullName evidence="1">Uncharacterized protein</fullName>
    </submittedName>
</protein>
<sequence length="84" mass="9460">MTLMKVIKLKLKNLLNKIAGSITCIICFTCVGSQLSINSSSARSFSGPVQLCDQHVNWMKVQTNKKHYSLESQTSHKIVFFCDH</sequence>
<reference evidence="1" key="4">
    <citation type="submission" date="2025-09" db="UniProtKB">
        <authorList>
            <consortium name="Ensembl"/>
        </authorList>
    </citation>
    <scope>IDENTIFICATION</scope>
    <source>
        <strain evidence="1">HSOK</strain>
    </source>
</reference>
<proteinExistence type="predicted"/>
<dbReference type="AlphaFoldDB" id="A0A3P9JHV3"/>
<organism evidence="1 2">
    <name type="scientific">Oryzias latipes</name>
    <name type="common">Japanese rice fish</name>
    <name type="synonym">Japanese killifish</name>
    <dbReference type="NCBI Taxonomy" id="8090"/>
    <lineage>
        <taxon>Eukaryota</taxon>
        <taxon>Metazoa</taxon>
        <taxon>Chordata</taxon>
        <taxon>Craniata</taxon>
        <taxon>Vertebrata</taxon>
        <taxon>Euteleostomi</taxon>
        <taxon>Actinopterygii</taxon>
        <taxon>Neopterygii</taxon>
        <taxon>Teleostei</taxon>
        <taxon>Neoteleostei</taxon>
        <taxon>Acanthomorphata</taxon>
        <taxon>Ovalentaria</taxon>
        <taxon>Atherinomorphae</taxon>
        <taxon>Beloniformes</taxon>
        <taxon>Adrianichthyidae</taxon>
        <taxon>Oryziinae</taxon>
        <taxon>Oryzias</taxon>
    </lineage>
</organism>
<dbReference type="Proteomes" id="UP000265200">
    <property type="component" value="Chromosome 1"/>
</dbReference>
<reference evidence="1" key="3">
    <citation type="submission" date="2025-08" db="UniProtKB">
        <authorList>
            <consortium name="Ensembl"/>
        </authorList>
    </citation>
    <scope>IDENTIFICATION</scope>
    <source>
        <strain evidence="1">HSOK</strain>
    </source>
</reference>